<name>A0A5C5FX88_9BASI</name>
<dbReference type="Pfam" id="PF09994">
    <property type="entry name" value="T6SS_Tle1-like_cat"/>
    <property type="match status" value="1"/>
</dbReference>
<dbReference type="Proteomes" id="UP000311382">
    <property type="component" value="Unassembled WGS sequence"/>
</dbReference>
<gene>
    <name evidence="2" type="ORF">DMC30DRAFT_228103</name>
</gene>
<evidence type="ECO:0000259" key="1">
    <source>
        <dbReference type="Pfam" id="PF09994"/>
    </source>
</evidence>
<reference evidence="2 3" key="1">
    <citation type="submission" date="2019-03" db="EMBL/GenBank/DDBJ databases">
        <title>Rhodosporidium diobovatum UCD-FST 08-225 genome sequencing, assembly, and annotation.</title>
        <authorList>
            <person name="Fakankun I.U."/>
            <person name="Fristensky B."/>
            <person name="Levin D.B."/>
        </authorList>
    </citation>
    <scope>NUCLEOTIDE SEQUENCE [LARGE SCALE GENOMIC DNA]</scope>
    <source>
        <strain evidence="2 3">UCD-FST 08-225</strain>
    </source>
</reference>
<evidence type="ECO:0000313" key="2">
    <source>
        <dbReference type="EMBL" id="TNY20939.1"/>
    </source>
</evidence>
<dbReference type="InterPro" id="IPR018712">
    <property type="entry name" value="Tle1-like_cat"/>
</dbReference>
<sequence length="517" mass="57389">MSSPAPVSPPLKALPPPFEPKPAYLRCAPRSRPISSRRLVLCFDGTGNTFGTGGITNLPVLFSLASEDPAKQLLYYQVGIGQRISTHESPLAPAKVFERITATVDEAIGFSLGQHICGGYRFLMEHWTPGDEIFLFGFSRGAYTARALAGMLQQVGLLPAGNHDTIPLAFSIFKRKAGTELVPGRETLAEGFKRTFSRDVDVRFVGVFDTVASVGAVIPRTLPFAFGASYIRTFRHALALDEARARYYPQPWISEDALANEPEDSLPTDVKEVWFSGAHSNVGGGEFAYDGGRTPALAHLSLRWMLREAVEAGFEVDPERVAVSPLFAPFVERARRALDARERDEVLEEFLKRAKANNQELDELMAAVVFLAARPSPEATAAALSPRANHVSFRLEKRPPDERKRRGWKGRVADWWDRVQTRAMTAFWWLLELSPTVKVFWDIEGNSRKWSIRSNNGRGRKLPPTPSFHFSVRERLSAVGAAAFGPGNNANYPEGERYEIKARFAKGKGIEDVVFVE</sequence>
<proteinExistence type="predicted"/>
<dbReference type="OrthoDB" id="3162439at2759"/>
<dbReference type="STRING" id="5288.A0A5C5FX88"/>
<dbReference type="PANTHER" id="PTHR33840">
    <property type="match status" value="1"/>
</dbReference>
<comment type="caution">
    <text evidence="2">The sequence shown here is derived from an EMBL/GenBank/DDBJ whole genome shotgun (WGS) entry which is preliminary data.</text>
</comment>
<dbReference type="PANTHER" id="PTHR33840:SF2">
    <property type="entry name" value="TLE1 PHOSPHOLIPASE DOMAIN-CONTAINING PROTEIN"/>
    <property type="match status" value="1"/>
</dbReference>
<dbReference type="AlphaFoldDB" id="A0A5C5FX88"/>
<organism evidence="2 3">
    <name type="scientific">Rhodotorula diobovata</name>
    <dbReference type="NCBI Taxonomy" id="5288"/>
    <lineage>
        <taxon>Eukaryota</taxon>
        <taxon>Fungi</taxon>
        <taxon>Dikarya</taxon>
        <taxon>Basidiomycota</taxon>
        <taxon>Pucciniomycotina</taxon>
        <taxon>Microbotryomycetes</taxon>
        <taxon>Sporidiobolales</taxon>
        <taxon>Sporidiobolaceae</taxon>
        <taxon>Rhodotorula</taxon>
    </lineage>
</organism>
<evidence type="ECO:0000313" key="3">
    <source>
        <dbReference type="Proteomes" id="UP000311382"/>
    </source>
</evidence>
<keyword evidence="3" id="KW-1185">Reference proteome</keyword>
<protein>
    <recommendedName>
        <fullName evidence="1">T6SS Phospholipase effector Tle1-like catalytic domain-containing protein</fullName>
    </recommendedName>
</protein>
<dbReference type="EMBL" id="SOZI01000054">
    <property type="protein sequence ID" value="TNY20939.1"/>
    <property type="molecule type" value="Genomic_DNA"/>
</dbReference>
<accession>A0A5C5FX88</accession>
<feature type="domain" description="T6SS Phospholipase effector Tle1-like catalytic" evidence="1">
    <location>
        <begin position="37"/>
        <end position="308"/>
    </location>
</feature>